<comment type="similarity">
    <text evidence="1">Belongs to the UPF0260 family.</text>
</comment>
<sequence>MRFRRRKHPRHPVGAAGPSAAADAADGGDSRPFWERKTLRQMTDAEWESLCDGCGKCCLNKLQDEDTGALAFTNAACLLLDLDSCRCADYANRWDHVPDCVKLVPGMVARLAWLPSTCAYRLLAENQPLPDWHPLVSGDAESVHRAGVSVRGRAISEREADDLEDHVVDWEDL</sequence>
<dbReference type="PIRSF" id="PIRSF006173">
    <property type="entry name" value="UCP006173"/>
    <property type="match status" value="1"/>
</dbReference>
<dbReference type="Proteomes" id="UP000199412">
    <property type="component" value="Unassembled WGS sequence"/>
</dbReference>
<feature type="compositionally biased region" description="Basic residues" evidence="2">
    <location>
        <begin position="1"/>
        <end position="11"/>
    </location>
</feature>
<dbReference type="NCBIfam" id="NF003507">
    <property type="entry name" value="PRK05170.2-5"/>
    <property type="match status" value="1"/>
</dbReference>
<dbReference type="PANTHER" id="PTHR37421:SF1">
    <property type="entry name" value="UPF0260 PROTEIN YCGN"/>
    <property type="match status" value="1"/>
</dbReference>
<evidence type="ECO:0000313" key="3">
    <source>
        <dbReference type="EMBL" id="SDE12334.1"/>
    </source>
</evidence>
<feature type="region of interest" description="Disordered" evidence="2">
    <location>
        <begin position="1"/>
        <end position="29"/>
    </location>
</feature>
<keyword evidence="4" id="KW-1185">Reference proteome</keyword>
<gene>
    <name evidence="3" type="ORF">SAMN05421720_103264</name>
</gene>
<dbReference type="EMBL" id="FNAP01000003">
    <property type="protein sequence ID" value="SDE12334.1"/>
    <property type="molecule type" value="Genomic_DNA"/>
</dbReference>
<dbReference type="NCBIfam" id="NF003501">
    <property type="entry name" value="PRK05170.1-5"/>
    <property type="match status" value="1"/>
</dbReference>
<dbReference type="OrthoDB" id="9786855at2"/>
<evidence type="ECO:0000313" key="4">
    <source>
        <dbReference type="Proteomes" id="UP000199412"/>
    </source>
</evidence>
<dbReference type="Pfam" id="PF03692">
    <property type="entry name" value="CxxCxxCC"/>
    <property type="match status" value="1"/>
</dbReference>
<protein>
    <recommendedName>
        <fullName evidence="1">UPF0260 protein SAMN05421720_103264</fullName>
    </recommendedName>
</protein>
<reference evidence="3 4" key="1">
    <citation type="submission" date="2016-10" db="EMBL/GenBank/DDBJ databases">
        <authorList>
            <person name="de Groot N.N."/>
        </authorList>
    </citation>
    <scope>NUCLEOTIDE SEQUENCE [LARGE SCALE GENOMIC DNA]</scope>
    <source>
        <strain evidence="3 4">ATCC 700224</strain>
    </source>
</reference>
<organism evidence="3 4">
    <name type="scientific">Rhodospira trueperi</name>
    <dbReference type="NCBI Taxonomy" id="69960"/>
    <lineage>
        <taxon>Bacteria</taxon>
        <taxon>Pseudomonadati</taxon>
        <taxon>Pseudomonadota</taxon>
        <taxon>Alphaproteobacteria</taxon>
        <taxon>Rhodospirillales</taxon>
        <taxon>Rhodospirillaceae</taxon>
        <taxon>Rhodospira</taxon>
    </lineage>
</organism>
<dbReference type="InterPro" id="IPR005358">
    <property type="entry name" value="Puta_zinc/iron-chelating_dom"/>
</dbReference>
<dbReference type="STRING" id="69960.SAMN05421720_103264"/>
<evidence type="ECO:0000256" key="2">
    <source>
        <dbReference type="SAM" id="MobiDB-lite"/>
    </source>
</evidence>
<accession>A0A1G7ABP9</accession>
<dbReference type="HAMAP" id="MF_00676">
    <property type="entry name" value="UPF0260"/>
    <property type="match status" value="1"/>
</dbReference>
<dbReference type="RefSeq" id="WP_092783957.1">
    <property type="nucleotide sequence ID" value="NZ_FNAP01000003.1"/>
</dbReference>
<proteinExistence type="inferred from homology"/>
<name>A0A1G7ABP9_9PROT</name>
<feature type="compositionally biased region" description="Low complexity" evidence="2">
    <location>
        <begin position="14"/>
        <end position="27"/>
    </location>
</feature>
<dbReference type="PANTHER" id="PTHR37421">
    <property type="entry name" value="UPF0260 PROTEIN YCGN"/>
    <property type="match status" value="1"/>
</dbReference>
<dbReference type="AlphaFoldDB" id="A0A1G7ABP9"/>
<dbReference type="InterPro" id="IPR008228">
    <property type="entry name" value="UCP006173"/>
</dbReference>
<evidence type="ECO:0000256" key="1">
    <source>
        <dbReference type="HAMAP-Rule" id="MF_00676"/>
    </source>
</evidence>